<dbReference type="InterPro" id="IPR028082">
    <property type="entry name" value="Peripla_BP_I"/>
</dbReference>
<dbReference type="SUPFAM" id="SSF47413">
    <property type="entry name" value="lambda repressor-like DNA-binding domains"/>
    <property type="match status" value="1"/>
</dbReference>
<proteinExistence type="predicted"/>
<dbReference type="PANTHER" id="PTHR30146:SF155">
    <property type="entry name" value="ALANINE RACEMASE"/>
    <property type="match status" value="1"/>
</dbReference>
<accession>A0A1Q5PQF8</accession>
<feature type="domain" description="HTH lacI-type" evidence="4">
    <location>
        <begin position="4"/>
        <end position="58"/>
    </location>
</feature>
<dbReference type="InterPro" id="IPR000843">
    <property type="entry name" value="HTH_LacI"/>
</dbReference>
<gene>
    <name evidence="5" type="ORF">BSR29_02125</name>
</gene>
<dbReference type="Gene3D" id="1.10.260.40">
    <property type="entry name" value="lambda repressor-like DNA-binding domains"/>
    <property type="match status" value="1"/>
</dbReference>
<dbReference type="InterPro" id="IPR046335">
    <property type="entry name" value="LacI/GalR-like_sensor"/>
</dbReference>
<evidence type="ECO:0000259" key="4">
    <source>
        <dbReference type="PROSITE" id="PS50932"/>
    </source>
</evidence>
<dbReference type="GO" id="GO:0003700">
    <property type="term" value="F:DNA-binding transcription factor activity"/>
    <property type="evidence" value="ECO:0007669"/>
    <property type="project" value="TreeGrafter"/>
</dbReference>
<dbReference type="CDD" id="cd06267">
    <property type="entry name" value="PBP1_LacI_sugar_binding-like"/>
    <property type="match status" value="1"/>
</dbReference>
<dbReference type="PANTHER" id="PTHR30146">
    <property type="entry name" value="LACI-RELATED TRANSCRIPTIONAL REPRESSOR"/>
    <property type="match status" value="1"/>
</dbReference>
<dbReference type="PROSITE" id="PS50932">
    <property type="entry name" value="HTH_LACI_2"/>
    <property type="match status" value="1"/>
</dbReference>
<evidence type="ECO:0000256" key="3">
    <source>
        <dbReference type="ARBA" id="ARBA00023163"/>
    </source>
</evidence>
<dbReference type="CDD" id="cd01392">
    <property type="entry name" value="HTH_LacI"/>
    <property type="match status" value="1"/>
</dbReference>
<dbReference type="PROSITE" id="PS00356">
    <property type="entry name" value="HTH_LACI_1"/>
    <property type="match status" value="1"/>
</dbReference>
<dbReference type="Proteomes" id="UP000186785">
    <property type="component" value="Unassembled WGS sequence"/>
</dbReference>
<protein>
    <recommendedName>
        <fullName evidence="4">HTH lacI-type domain-containing protein</fullName>
    </recommendedName>
</protein>
<dbReference type="Gene3D" id="3.40.50.2300">
    <property type="match status" value="2"/>
</dbReference>
<dbReference type="GO" id="GO:0000976">
    <property type="term" value="F:transcription cis-regulatory region binding"/>
    <property type="evidence" value="ECO:0007669"/>
    <property type="project" value="TreeGrafter"/>
</dbReference>
<evidence type="ECO:0000256" key="2">
    <source>
        <dbReference type="ARBA" id="ARBA00023125"/>
    </source>
</evidence>
<keyword evidence="2" id="KW-0238">DNA-binding</keyword>
<dbReference type="InterPro" id="IPR010982">
    <property type="entry name" value="Lambda_DNA-bd_dom_sf"/>
</dbReference>
<comment type="caution">
    <text evidence="5">The sequence shown here is derived from an EMBL/GenBank/DDBJ whole genome shotgun (WGS) entry which is preliminary data.</text>
</comment>
<evidence type="ECO:0000313" key="6">
    <source>
        <dbReference type="Proteomes" id="UP000186785"/>
    </source>
</evidence>
<dbReference type="SUPFAM" id="SSF53822">
    <property type="entry name" value="Periplasmic binding protein-like I"/>
    <property type="match status" value="1"/>
</dbReference>
<keyword evidence="6" id="KW-1185">Reference proteome</keyword>
<dbReference type="SMART" id="SM00354">
    <property type="entry name" value="HTH_LACI"/>
    <property type="match status" value="1"/>
</dbReference>
<dbReference type="Pfam" id="PF13377">
    <property type="entry name" value="Peripla_BP_3"/>
    <property type="match status" value="1"/>
</dbReference>
<dbReference type="OrthoDB" id="1938857at2"/>
<keyword evidence="1" id="KW-0805">Transcription regulation</keyword>
<sequence>MQRITIKDIARAAGVSPSAVSFALNNRPGVSKEKREKIMEVADELGWRPSFFARSLPSAKANTVGLVIARPARSVNAESFYFRFICGVEQVLVASSYNFMLKIVDSIEEEMETYRSWWLDRSVDGVLLVDIRDHDPRVEVLEKYELPYVIVGNAPESIRSNNRLELRTPDAGAMQMVLEHLAQTGVKQVAYLSGFARMSHTQQRIEAFNRNAQELGLEAQTLETDFTEEAGAQKTLDLIAQMGTPLGIVFDNEVLALGGLSAVKAQGLKIPQEVKLVSWEDSFVCRIVSPQLTAVSRDSGRLGQEAAALLLRRFGSHETASTDFEMPELVVRASSVGR</sequence>
<organism evidence="5 6">
    <name type="scientific">Boudabousia liubingyangii</name>
    <dbReference type="NCBI Taxonomy" id="1921764"/>
    <lineage>
        <taxon>Bacteria</taxon>
        <taxon>Bacillati</taxon>
        <taxon>Actinomycetota</taxon>
        <taxon>Actinomycetes</taxon>
        <taxon>Actinomycetales</taxon>
        <taxon>Actinomycetaceae</taxon>
        <taxon>Boudabousia</taxon>
    </lineage>
</organism>
<dbReference type="EMBL" id="MQSV01000001">
    <property type="protein sequence ID" value="OKL49766.1"/>
    <property type="molecule type" value="Genomic_DNA"/>
</dbReference>
<dbReference type="RefSeq" id="WP_073708650.1">
    <property type="nucleotide sequence ID" value="NZ_MQSV01000001.1"/>
</dbReference>
<reference evidence="5 6" key="1">
    <citation type="submission" date="2016-11" db="EMBL/GenBank/DDBJ databases">
        <title>Actinomyces gypaetusis sp. nov. isolated from the vulture Gypaetus barbatus in Qinghai Tibet Plateau China.</title>
        <authorList>
            <person name="Meng X."/>
        </authorList>
    </citation>
    <scope>NUCLEOTIDE SEQUENCE [LARGE SCALE GENOMIC DNA]</scope>
    <source>
        <strain evidence="5 6">VUL4_2</strain>
    </source>
</reference>
<keyword evidence="3" id="KW-0804">Transcription</keyword>
<name>A0A1Q5PQF8_9ACTO</name>
<dbReference type="Pfam" id="PF00356">
    <property type="entry name" value="LacI"/>
    <property type="match status" value="1"/>
</dbReference>
<dbReference type="AlphaFoldDB" id="A0A1Q5PQF8"/>
<evidence type="ECO:0000313" key="5">
    <source>
        <dbReference type="EMBL" id="OKL49766.1"/>
    </source>
</evidence>
<evidence type="ECO:0000256" key="1">
    <source>
        <dbReference type="ARBA" id="ARBA00023015"/>
    </source>
</evidence>